<accession>A0ABZ2PJ32</accession>
<dbReference type="RefSeq" id="WP_338888314.1">
    <property type="nucleotide sequence ID" value="NZ_CP147846.1"/>
</dbReference>
<evidence type="ECO:0000256" key="2">
    <source>
        <dbReference type="SAM" id="MobiDB-lite"/>
    </source>
</evidence>
<dbReference type="Gene3D" id="3.40.190.10">
    <property type="entry name" value="Periplasmic binding protein-like II"/>
    <property type="match status" value="1"/>
</dbReference>
<dbReference type="InterPro" id="IPR030678">
    <property type="entry name" value="Peptide/Ni-bd"/>
</dbReference>
<keyword evidence="5" id="KW-1185">Reference proteome</keyword>
<dbReference type="InterPro" id="IPR039424">
    <property type="entry name" value="SBP_5"/>
</dbReference>
<evidence type="ECO:0000256" key="1">
    <source>
        <dbReference type="ARBA" id="ARBA00022729"/>
    </source>
</evidence>
<dbReference type="PANTHER" id="PTHR30290:SF38">
    <property type="entry name" value="D,D-DIPEPTIDE-BINDING PERIPLASMIC PROTEIN DDPA-RELATED"/>
    <property type="match status" value="1"/>
</dbReference>
<evidence type="ECO:0000313" key="4">
    <source>
        <dbReference type="EMBL" id="WXG68240.1"/>
    </source>
</evidence>
<dbReference type="Proteomes" id="UP001432000">
    <property type="component" value="Chromosome"/>
</dbReference>
<dbReference type="Pfam" id="PF00496">
    <property type="entry name" value="SBP_bac_5"/>
    <property type="match status" value="1"/>
</dbReference>
<proteinExistence type="predicted"/>
<dbReference type="Gene3D" id="3.10.105.10">
    <property type="entry name" value="Dipeptide-binding Protein, Domain 3"/>
    <property type="match status" value="1"/>
</dbReference>
<organism evidence="4 5">
    <name type="scientific">Rhodococcus sovatensis</name>
    <dbReference type="NCBI Taxonomy" id="1805840"/>
    <lineage>
        <taxon>Bacteria</taxon>
        <taxon>Bacillati</taxon>
        <taxon>Actinomycetota</taxon>
        <taxon>Actinomycetes</taxon>
        <taxon>Mycobacteriales</taxon>
        <taxon>Nocardiaceae</taxon>
        <taxon>Rhodococcus</taxon>
    </lineage>
</organism>
<dbReference type="PIRSF" id="PIRSF002741">
    <property type="entry name" value="MppA"/>
    <property type="match status" value="1"/>
</dbReference>
<feature type="region of interest" description="Disordered" evidence="2">
    <location>
        <begin position="1"/>
        <end position="21"/>
    </location>
</feature>
<gene>
    <name evidence="4" type="ORF">WDS16_24055</name>
</gene>
<feature type="domain" description="Solute-binding protein family 5" evidence="3">
    <location>
        <begin position="101"/>
        <end position="416"/>
    </location>
</feature>
<dbReference type="SUPFAM" id="SSF53850">
    <property type="entry name" value="Periplasmic binding protein-like II"/>
    <property type="match status" value="1"/>
</dbReference>
<dbReference type="InterPro" id="IPR000914">
    <property type="entry name" value="SBP_5_dom"/>
</dbReference>
<name>A0ABZ2PJ32_9NOCA</name>
<evidence type="ECO:0000259" key="3">
    <source>
        <dbReference type="Pfam" id="PF00496"/>
    </source>
</evidence>
<evidence type="ECO:0000313" key="5">
    <source>
        <dbReference type="Proteomes" id="UP001432000"/>
    </source>
</evidence>
<protein>
    <submittedName>
        <fullName evidence="4">ABC transporter substrate-binding protein</fullName>
    </submittedName>
</protein>
<dbReference type="EMBL" id="CP147846">
    <property type="protein sequence ID" value="WXG68240.1"/>
    <property type="molecule type" value="Genomic_DNA"/>
</dbReference>
<dbReference type="PANTHER" id="PTHR30290">
    <property type="entry name" value="PERIPLASMIC BINDING COMPONENT OF ABC TRANSPORTER"/>
    <property type="match status" value="1"/>
</dbReference>
<reference evidence="4 5" key="1">
    <citation type="submission" date="2024-03" db="EMBL/GenBank/DDBJ databases">
        <title>Natural products discovery in diverse microorganisms through a two-stage MS feature dereplication strategy.</title>
        <authorList>
            <person name="Zhang R."/>
        </authorList>
    </citation>
    <scope>NUCLEOTIDE SEQUENCE [LARGE SCALE GENOMIC DNA]</scope>
    <source>
        <strain evidence="4 5">18930</strain>
    </source>
</reference>
<sequence length="536" mass="58054">MSPARAVQQGRTRHTALGRSAGSTPATILAGALAFSMVASGCTVANSNRGSAASPDTLRIVLQEEPPTLEACDVSLTSVGVVTRSNITEPLMERNPSTGDLEPLLADSWEQTSDTEWTIKLHPSVTFSDGTPFEAADAAHSIERTVNSDLACNVEGYVFGDADLDVEVIDPLTLTVASPEPDPILPLRVSFVEMVPRTTPLTERVRQPIGTGPYAIDYWDAGQRLSLVRNETYWGPKPDYARADYQWRSEGSVRASMVTNGEAEIAVGLGPEDGAGDLGVAYPNNETTAVRIQLEEPPLDDIRVRQAINYSVNREGIVKALFRGLGTPAEQLISEGVIGFNENLEPWPYDPEKAQQLIDEARADGVPVDTEIRMIGRTGQFPKVNETLEVIQNALSELGMNVSIEMTDSAGTAEYQERPFPKVGPYLLIIQHGNQAGDAAFTADQYLKSEGFQSAGGTPEFDERVNEAGTKTGEDRQEAYAQLFADEPNEVMQMAFIAHMNGVLAKADSVDYTPNSATVDEMHLKAMTRADTTETD</sequence>
<keyword evidence="1" id="KW-0732">Signal</keyword>